<evidence type="ECO:0000313" key="4">
    <source>
        <dbReference type="EMBL" id="RMZ58117.1"/>
    </source>
</evidence>
<name>A0A3M7L6A9_9FLAO</name>
<protein>
    <submittedName>
        <fullName evidence="4">T9SS C-terminal target domain-containing protein</fullName>
    </submittedName>
</protein>
<dbReference type="AlphaFoldDB" id="A0A3M7L6A9"/>
<proteinExistence type="predicted"/>
<evidence type="ECO:0000313" key="5">
    <source>
        <dbReference type="Proteomes" id="UP000267524"/>
    </source>
</evidence>
<dbReference type="EMBL" id="QWIV01000015">
    <property type="protein sequence ID" value="RMZ58117.1"/>
    <property type="molecule type" value="Genomic_DNA"/>
</dbReference>
<evidence type="ECO:0000259" key="3">
    <source>
        <dbReference type="Pfam" id="PF18962"/>
    </source>
</evidence>
<organism evidence="4 5">
    <name type="scientific">Chryseobacterium nematophagum</name>
    <dbReference type="NCBI Taxonomy" id="2305228"/>
    <lineage>
        <taxon>Bacteria</taxon>
        <taxon>Pseudomonadati</taxon>
        <taxon>Bacteroidota</taxon>
        <taxon>Flavobacteriia</taxon>
        <taxon>Flavobacteriales</taxon>
        <taxon>Weeksellaceae</taxon>
        <taxon>Chryseobacterium group</taxon>
        <taxon>Chryseobacterium</taxon>
    </lineage>
</organism>
<sequence length="280" mass="28998">MMTKNLFIDSTFKRKFLSGSIIFGLSLSVCSVHAQICQNTINMPANGSINVAGVSGSVSSSGSVTYSAAGVFLGSCPGVDILSMGSNLEVGVNGSWSTTISFNTPVNNIAFVISGADTLTRYEDFIFNSNGGGISIFPANSCGMNISGNTIAAAPGGLGAGVYAIHASSPYTQLTITGGGGSGGSKIGICSASFLGAQEIKNIVNSTVDIYPSQVKDVMTISSKENLKSYKIFDEAGKLISSAPLEINKKEINMSGIMPGNYIISVETQTQTVNKKIIKH</sequence>
<keyword evidence="1 2" id="KW-0732">Signal</keyword>
<feature type="domain" description="Secretion system C-terminal sorting" evidence="3">
    <location>
        <begin position="210"/>
        <end position="278"/>
    </location>
</feature>
<feature type="chain" id="PRO_5018111764" evidence="2">
    <location>
        <begin position="35"/>
        <end position="280"/>
    </location>
</feature>
<gene>
    <name evidence="4" type="ORF">D1632_17680</name>
</gene>
<dbReference type="Pfam" id="PF18962">
    <property type="entry name" value="Por_Secre_tail"/>
    <property type="match status" value="1"/>
</dbReference>
<dbReference type="NCBIfam" id="TIGR04183">
    <property type="entry name" value="Por_Secre_tail"/>
    <property type="match status" value="1"/>
</dbReference>
<dbReference type="Proteomes" id="UP000267524">
    <property type="component" value="Unassembled WGS sequence"/>
</dbReference>
<dbReference type="InterPro" id="IPR026444">
    <property type="entry name" value="Secre_tail"/>
</dbReference>
<comment type="caution">
    <text evidence="4">The sequence shown here is derived from an EMBL/GenBank/DDBJ whole genome shotgun (WGS) entry which is preliminary data.</text>
</comment>
<evidence type="ECO:0000256" key="2">
    <source>
        <dbReference type="SAM" id="SignalP"/>
    </source>
</evidence>
<reference evidence="4 5" key="1">
    <citation type="submission" date="2018-08" db="EMBL/GenBank/DDBJ databases">
        <title>Chryseobacterium nematophagum: a novel matrix digesting pathogen of nematodes.</title>
        <authorList>
            <person name="Page A."/>
            <person name="Roberts M."/>
            <person name="Felix M.-A."/>
            <person name="Weir W."/>
        </authorList>
    </citation>
    <scope>NUCLEOTIDE SEQUENCE [LARGE SCALE GENOMIC DNA]</scope>
    <source>
        <strain evidence="4 5">JUb275</strain>
    </source>
</reference>
<feature type="signal peptide" evidence="2">
    <location>
        <begin position="1"/>
        <end position="34"/>
    </location>
</feature>
<keyword evidence="5" id="KW-1185">Reference proteome</keyword>
<evidence type="ECO:0000256" key="1">
    <source>
        <dbReference type="ARBA" id="ARBA00022729"/>
    </source>
</evidence>
<accession>A0A3M7L6A9</accession>